<evidence type="ECO:0000313" key="7">
    <source>
        <dbReference type="Proteomes" id="UP001500016"/>
    </source>
</evidence>
<evidence type="ECO:0000313" key="6">
    <source>
        <dbReference type="EMBL" id="GAA2093946.1"/>
    </source>
</evidence>
<dbReference type="InterPro" id="IPR013815">
    <property type="entry name" value="ATP_grasp_subdomain_1"/>
</dbReference>
<dbReference type="Gene3D" id="3.30.1490.20">
    <property type="entry name" value="ATP-grasp fold, A domain"/>
    <property type="match status" value="1"/>
</dbReference>
<dbReference type="PANTHER" id="PTHR43585:SF2">
    <property type="entry name" value="ATP-GRASP ENZYME FSQD"/>
    <property type="match status" value="1"/>
</dbReference>
<proteinExistence type="predicted"/>
<dbReference type="PROSITE" id="PS50975">
    <property type="entry name" value="ATP_GRASP"/>
    <property type="match status" value="1"/>
</dbReference>
<dbReference type="Proteomes" id="UP001500016">
    <property type="component" value="Unassembled WGS sequence"/>
</dbReference>
<dbReference type="RefSeq" id="WP_344532791.1">
    <property type="nucleotide sequence ID" value="NZ_BAAAPE010000015.1"/>
</dbReference>
<protein>
    <recommendedName>
        <fullName evidence="5">ATP-grasp domain-containing protein</fullName>
    </recommendedName>
</protein>
<dbReference type="InterPro" id="IPR011761">
    <property type="entry name" value="ATP-grasp"/>
</dbReference>
<evidence type="ECO:0000256" key="1">
    <source>
        <dbReference type="ARBA" id="ARBA00022598"/>
    </source>
</evidence>
<keyword evidence="1" id="KW-0436">Ligase</keyword>
<comment type="caution">
    <text evidence="6">The sequence shown here is derived from an EMBL/GenBank/DDBJ whole genome shotgun (WGS) entry which is preliminary data.</text>
</comment>
<dbReference type="SUPFAM" id="SSF56059">
    <property type="entry name" value="Glutathione synthetase ATP-binding domain-like"/>
    <property type="match status" value="1"/>
</dbReference>
<dbReference type="EMBL" id="BAAAPE010000015">
    <property type="protein sequence ID" value="GAA2093946.1"/>
    <property type="molecule type" value="Genomic_DNA"/>
</dbReference>
<keyword evidence="2 4" id="KW-0547">Nucleotide-binding</keyword>
<evidence type="ECO:0000256" key="4">
    <source>
        <dbReference type="PROSITE-ProRule" id="PRU00409"/>
    </source>
</evidence>
<dbReference type="Gene3D" id="3.40.50.20">
    <property type="match status" value="1"/>
</dbReference>
<evidence type="ECO:0000256" key="2">
    <source>
        <dbReference type="ARBA" id="ARBA00022741"/>
    </source>
</evidence>
<accession>A0ABN2WM97</accession>
<organism evidence="6 7">
    <name type="scientific">Streptomyces albiaxialis</name>
    <dbReference type="NCBI Taxonomy" id="329523"/>
    <lineage>
        <taxon>Bacteria</taxon>
        <taxon>Bacillati</taxon>
        <taxon>Actinomycetota</taxon>
        <taxon>Actinomycetes</taxon>
        <taxon>Kitasatosporales</taxon>
        <taxon>Streptomycetaceae</taxon>
        <taxon>Streptomyces</taxon>
    </lineage>
</organism>
<keyword evidence="7" id="KW-1185">Reference proteome</keyword>
<gene>
    <name evidence="6" type="ORF">GCM10009801_61570</name>
</gene>
<sequence length="390" mass="42570">MPTLVVLGYREDLDRAIRRRGLDAHYLVQTPAIPPEDRRFTRVADFENAQEILRAVLAAGAGDAVGALSVHEMGVFGAAYLRRQLGLPGNTDSLRTLYFRDKYLQKHALPPHVRRARCRYVPEGTPYGRLADELGEPFVVKPATGAGSLRTAVVRSAEEYARALEALPAGSDVGVVAESFVDAPEVYVDGIWRNGGLAWWSVSRNHIAPLSAVRGGVLAAHVLDRRRHPRLFERAGTLVAEALKSLEAPDCVFHLETFVEESGLTFGECALRLPGALSPRVNELTYGVDLFDAEISLALGEEPALPPPPAGGDPERFHGYLLLRRAPGAGLTRQDFARRFAFDELSYDGSPDAPVGPYGRVGQAIVSDPDESALQKRMEEIARFNERGGD</sequence>
<reference evidence="6 7" key="1">
    <citation type="journal article" date="2019" name="Int. J. Syst. Evol. Microbiol.">
        <title>The Global Catalogue of Microorganisms (GCM) 10K type strain sequencing project: providing services to taxonomists for standard genome sequencing and annotation.</title>
        <authorList>
            <consortium name="The Broad Institute Genomics Platform"/>
            <consortium name="The Broad Institute Genome Sequencing Center for Infectious Disease"/>
            <person name="Wu L."/>
            <person name="Ma J."/>
        </authorList>
    </citation>
    <scope>NUCLEOTIDE SEQUENCE [LARGE SCALE GENOMIC DNA]</scope>
    <source>
        <strain evidence="6 7">JCM 15478</strain>
    </source>
</reference>
<dbReference type="InterPro" id="IPR052032">
    <property type="entry name" value="ATP-dep_AA_Ligase"/>
</dbReference>
<evidence type="ECO:0000259" key="5">
    <source>
        <dbReference type="PROSITE" id="PS50975"/>
    </source>
</evidence>
<dbReference type="Gene3D" id="3.30.470.20">
    <property type="entry name" value="ATP-grasp fold, B domain"/>
    <property type="match status" value="1"/>
</dbReference>
<name>A0ABN2WM97_9ACTN</name>
<feature type="domain" description="ATP-grasp" evidence="5">
    <location>
        <begin position="102"/>
        <end position="299"/>
    </location>
</feature>
<keyword evidence="3 4" id="KW-0067">ATP-binding</keyword>
<dbReference type="PANTHER" id="PTHR43585">
    <property type="entry name" value="FUMIPYRROLE BIOSYNTHESIS PROTEIN C"/>
    <property type="match status" value="1"/>
</dbReference>
<evidence type="ECO:0000256" key="3">
    <source>
        <dbReference type="ARBA" id="ARBA00022840"/>
    </source>
</evidence>